<accession>B9TFJ0</accession>
<feature type="non-terminal residue" evidence="7">
    <location>
        <position position="252"/>
    </location>
</feature>
<keyword evidence="4 5" id="KW-0067">ATP-binding</keyword>
<dbReference type="EMBL" id="EQ979834">
    <property type="protein sequence ID" value="EEF25373.1"/>
    <property type="molecule type" value="Genomic_DNA"/>
</dbReference>
<evidence type="ECO:0000313" key="8">
    <source>
        <dbReference type="Proteomes" id="UP000008311"/>
    </source>
</evidence>
<reference evidence="8" key="1">
    <citation type="journal article" date="2010" name="Nat. Biotechnol.">
        <title>Draft genome sequence of the oilseed species Ricinus communis.</title>
        <authorList>
            <person name="Chan A.P."/>
            <person name="Crabtree J."/>
            <person name="Zhao Q."/>
            <person name="Lorenzi H."/>
            <person name="Orvis J."/>
            <person name="Puiu D."/>
            <person name="Melake-Berhan A."/>
            <person name="Jones K.M."/>
            <person name="Redman J."/>
            <person name="Chen G."/>
            <person name="Cahoon E.B."/>
            <person name="Gedil M."/>
            <person name="Stanke M."/>
            <person name="Haas B.J."/>
            <person name="Wortman J.R."/>
            <person name="Fraser-Liggett C.M."/>
            <person name="Ravel J."/>
            <person name="Rabinowicz P.D."/>
        </authorList>
    </citation>
    <scope>NUCLEOTIDE SEQUENCE [LARGE SCALE GENOMIC DNA]</scope>
    <source>
        <strain evidence="8">cv. Hale</strain>
    </source>
</reference>
<evidence type="ECO:0000313" key="7">
    <source>
        <dbReference type="EMBL" id="EEF25373.1"/>
    </source>
</evidence>
<protein>
    <recommendedName>
        <fullName evidence="6">UvrD-like helicase ATP-binding domain-containing protein</fullName>
    </recommendedName>
</protein>
<dbReference type="InParanoid" id="B9TFJ0"/>
<sequence>MKRLAKVTATAEQLPLISQNRPGVEVIRGAAGSGKTTTALLRLHSLCAHYHARLEREPTPRPVRVLVLTFNRTLAGYVSALADRQINDFLNVEIEINTFGGWAKAHAGNSKTILEHLLGSHTRSLSHAFPAYSTDFLINEVEYLLGRFEPEDIESYVAEERTGRGTLPRVERTTRRRILDSIVYPYLERLEKAGGIDWNQLAISMARTDFSLNYDVLISDESQDFSANQLRAMRHHLGNDFAATFVIDTAQR</sequence>
<dbReference type="Gene3D" id="3.40.50.300">
    <property type="entry name" value="P-loop containing nucleotide triphosphate hydrolases"/>
    <property type="match status" value="1"/>
</dbReference>
<dbReference type="SUPFAM" id="SSF52540">
    <property type="entry name" value="P-loop containing nucleoside triphosphate hydrolases"/>
    <property type="match status" value="1"/>
</dbReference>
<dbReference type="PROSITE" id="PS51198">
    <property type="entry name" value="UVRD_HELICASE_ATP_BIND"/>
    <property type="match status" value="1"/>
</dbReference>
<keyword evidence="1 5" id="KW-0547">Nucleotide-binding</keyword>
<evidence type="ECO:0000256" key="5">
    <source>
        <dbReference type="PROSITE-ProRule" id="PRU00560"/>
    </source>
</evidence>
<proteinExistence type="predicted"/>
<dbReference type="InterPro" id="IPR027417">
    <property type="entry name" value="P-loop_NTPase"/>
</dbReference>
<feature type="domain" description="UvrD-like helicase ATP-binding" evidence="6">
    <location>
        <begin position="8"/>
        <end position="252"/>
    </location>
</feature>
<organism evidence="7 8">
    <name type="scientific">Ricinus communis</name>
    <name type="common">Castor bean</name>
    <dbReference type="NCBI Taxonomy" id="3988"/>
    <lineage>
        <taxon>Eukaryota</taxon>
        <taxon>Viridiplantae</taxon>
        <taxon>Streptophyta</taxon>
        <taxon>Embryophyta</taxon>
        <taxon>Tracheophyta</taxon>
        <taxon>Spermatophyta</taxon>
        <taxon>Magnoliopsida</taxon>
        <taxon>eudicotyledons</taxon>
        <taxon>Gunneridae</taxon>
        <taxon>Pentapetalae</taxon>
        <taxon>rosids</taxon>
        <taxon>fabids</taxon>
        <taxon>Malpighiales</taxon>
        <taxon>Euphorbiaceae</taxon>
        <taxon>Acalyphoideae</taxon>
        <taxon>Acalypheae</taxon>
        <taxon>Ricinus</taxon>
    </lineage>
</organism>
<keyword evidence="3 5" id="KW-0347">Helicase</keyword>
<evidence type="ECO:0000256" key="2">
    <source>
        <dbReference type="ARBA" id="ARBA00022801"/>
    </source>
</evidence>
<dbReference type="GO" id="GO:0005524">
    <property type="term" value="F:ATP binding"/>
    <property type="evidence" value="ECO:0007669"/>
    <property type="project" value="UniProtKB-UniRule"/>
</dbReference>
<dbReference type="AlphaFoldDB" id="B9TFJ0"/>
<evidence type="ECO:0000256" key="4">
    <source>
        <dbReference type="ARBA" id="ARBA00022840"/>
    </source>
</evidence>
<keyword evidence="2 5" id="KW-0378">Hydrolase</keyword>
<dbReference type="GO" id="GO:0016787">
    <property type="term" value="F:hydrolase activity"/>
    <property type="evidence" value="ECO:0007669"/>
    <property type="project" value="UniProtKB-UniRule"/>
</dbReference>
<name>B9TFJ0_RICCO</name>
<gene>
    <name evidence="7" type="ORF">RCOM_1863380</name>
</gene>
<dbReference type="Proteomes" id="UP000008311">
    <property type="component" value="Unassembled WGS sequence"/>
</dbReference>
<feature type="binding site" evidence="5">
    <location>
        <begin position="29"/>
        <end position="36"/>
    </location>
    <ligand>
        <name>ATP</name>
        <dbReference type="ChEBI" id="CHEBI:30616"/>
    </ligand>
</feature>
<evidence type="ECO:0000256" key="1">
    <source>
        <dbReference type="ARBA" id="ARBA00022741"/>
    </source>
</evidence>
<keyword evidence="8" id="KW-1185">Reference proteome</keyword>
<evidence type="ECO:0000256" key="3">
    <source>
        <dbReference type="ARBA" id="ARBA00022806"/>
    </source>
</evidence>
<dbReference type="GO" id="GO:0004386">
    <property type="term" value="F:helicase activity"/>
    <property type="evidence" value="ECO:0007669"/>
    <property type="project" value="UniProtKB-UniRule"/>
</dbReference>
<dbReference type="InterPro" id="IPR014016">
    <property type="entry name" value="UvrD-like_ATP-bd"/>
</dbReference>
<evidence type="ECO:0000259" key="6">
    <source>
        <dbReference type="PROSITE" id="PS51198"/>
    </source>
</evidence>